<dbReference type="EMBL" id="JAJTJA010000004">
    <property type="protein sequence ID" value="KAH8700233.1"/>
    <property type="molecule type" value="Genomic_DNA"/>
</dbReference>
<organism evidence="9 10">
    <name type="scientific">Talaromyces proteolyticus</name>
    <dbReference type="NCBI Taxonomy" id="1131652"/>
    <lineage>
        <taxon>Eukaryota</taxon>
        <taxon>Fungi</taxon>
        <taxon>Dikarya</taxon>
        <taxon>Ascomycota</taxon>
        <taxon>Pezizomycotina</taxon>
        <taxon>Eurotiomycetes</taxon>
        <taxon>Eurotiomycetidae</taxon>
        <taxon>Eurotiales</taxon>
        <taxon>Trichocomaceae</taxon>
        <taxon>Talaromyces</taxon>
        <taxon>Talaromyces sect. Bacilispori</taxon>
    </lineage>
</organism>
<evidence type="ECO:0000256" key="7">
    <source>
        <dbReference type="SAM" id="MobiDB-lite"/>
    </source>
</evidence>
<dbReference type="GO" id="GO:0000723">
    <property type="term" value="P:telomere maintenance"/>
    <property type="evidence" value="ECO:0007669"/>
    <property type="project" value="TreeGrafter"/>
</dbReference>
<gene>
    <name evidence="9" type="ORF">BGW36DRAFT_315949</name>
</gene>
<feature type="compositionally biased region" description="Polar residues" evidence="7">
    <location>
        <begin position="1344"/>
        <end position="1358"/>
    </location>
</feature>
<evidence type="ECO:0000256" key="6">
    <source>
        <dbReference type="ARBA" id="ARBA00023306"/>
    </source>
</evidence>
<evidence type="ECO:0000313" key="10">
    <source>
        <dbReference type="Proteomes" id="UP001201262"/>
    </source>
</evidence>
<feature type="compositionally biased region" description="Polar residues" evidence="7">
    <location>
        <begin position="35"/>
        <end position="49"/>
    </location>
</feature>
<sequence length="1715" mass="190697">MVEILALPARPPTPPRASHALFSRDGDGFQGRPNVLNTPGESPSTAESTVLRSSKKVNFSPITSYIKPLNSSNSASAQNSAIRSIPRSNERKPAKSILKTTSTTVPDPSAIPVEGSQPQTFAMLLESAMQQLAGESLSSRVDAYRHLLGTSKAYENIPEQSLMASKVGPLAQYIQRDIGRDIRKGEVVGMNVVTNALKLAMYIMWNETLGANLPDDFKIFMVDHALGALQDAKLPKTVLNHYAHVLCMQTFPPKIMTNSRVTRILAVLSDITERISGNGIISQRFGIYTRLLSQSKITMASQASLWVENLISGLLHTFKDARSKALAFGKQVSVLLGPNLNVSKAVLDVFSKEISQGRRLVSEICERMSRMMSSVESGVHVPEIWSTIVLLLRSKRFNIEKWEYFKEWVLVLQRCFNCSESSIKAQAIYGWNRFVYVITCSDDTSNSMMKMLTKPIISQFDRRKSEKSATNISPIILSSYYNLLYYAFRPSASYEHIDFIWEEYVNQPLVNIFTTSSQLNDAACKALSSLLWSNQPKPWVENKLNEVQKMEPEHLLPIDCKWTRTRIVSILRVFEALFGTATWRPGNDTTSDIAIAWTNLCKALADASSKEIKASAELMQAIASVLDIFQRLRLGAPASLNAETNDEFLDRFTFLSRTLIAAIGPSPFTEKLLLKTAQETFQADNTPTHRRANIDTNLDSPFMYIFRIVSSSGEISESYEFHLHSVHSLLEAACSGRQSRGSRLEFLERCIQLPLIESNIAPVLNRCIWEATAMLTINCLNSFPMETPRDRDGTISRDYDNVKTVLTRGLQFTMAFETWNSLLDAYVRTVRTERGERGIATLIIEPIAANLLQLTRAVSYAPLKALIGQALSLPYCQQNEMRPSLAGFNRGTPPFNKAFFPDKLFELVSKVMEDAYEQFKPEESLAVAEVIESLTSWLGSGVPQFRSNILDKLQLCLSLWLQDSNRYITSEKGSDNRLMTACRKFSGAIANVLQTTIQHDDESLRLYETVVSAGLQSVHKSTANRFIEMWNNTFGVQDLATYPLAVQTALQKLDPFVELRLPCPLSSQASSQDYEIPDLVESQDTNCSFDSAQELVRDNLKNKNRRKVRPSIFSSSPIVQPEVWNEDSLPKRPTDVTPRRRLRHDNSQIQFIAVESSPLASDMESQLLTERQREVKERQRGNTAIFLEGLRSSSPTLPSPAKEEGNLTPVQLPSLRDSDRVSDVLLTPTLAPNLQENDDEFPGSSPTPGAKDRVASGPQQTPAMQIEALDDLQANLVLSPEAQSRRARRRPGRPVRKASALQRSESYASDPENQTVKHGGRRRSTRNTKIQSSEPNEDSAAVHKTQSNKLQELATYSQDVPELEDTPIDVIPDTYNDEFEKQLASQLGQDLELAVDMQDIENSPSSSGTPLAGPAIRKRKRDANAEISPMPVRGKRRSLRHKAADAKDVERKPSEDITARKLPTDQPGIGAADAETPQPSPAKNSRPSEITTDNVIISGSRSRRHHGNDASNLPSSPAQVSPPSLKRRRSLRLNGVGGSDMEPALDTPKSKPQQSPSKSVNENPSSPLTRSSARKSRASMVSLTRDIINQAGAATNDVETESTRLEVSDQAIEALPEHQPQTAHIGYNVDVSMEDATSSIPSMRTDREESSNYVSLATQTDGGVENNGNPANNILDTLRKVLDDVKNGTFGREVLREMDDLLFDIRVEAIKRSHT</sequence>
<feature type="compositionally biased region" description="Polar residues" evidence="7">
    <location>
        <begin position="1560"/>
        <end position="1571"/>
    </location>
</feature>
<name>A0AAD4KV98_9EURO</name>
<reference evidence="9" key="1">
    <citation type="submission" date="2021-12" db="EMBL/GenBank/DDBJ databases">
        <title>Convergent genome expansion in fungi linked to evolution of root-endophyte symbiosis.</title>
        <authorList>
            <consortium name="DOE Joint Genome Institute"/>
            <person name="Ke Y.-H."/>
            <person name="Bonito G."/>
            <person name="Liao H.-L."/>
            <person name="Looney B."/>
            <person name="Rojas-Flechas A."/>
            <person name="Nash J."/>
            <person name="Hameed K."/>
            <person name="Schadt C."/>
            <person name="Martin F."/>
            <person name="Crous P.W."/>
            <person name="Miettinen O."/>
            <person name="Magnuson J.K."/>
            <person name="Labbe J."/>
            <person name="Jacobson D."/>
            <person name="Doktycz M.J."/>
            <person name="Veneault-Fourrey C."/>
            <person name="Kuo A."/>
            <person name="Mondo S."/>
            <person name="Calhoun S."/>
            <person name="Riley R."/>
            <person name="Ohm R."/>
            <person name="LaButti K."/>
            <person name="Andreopoulos B."/>
            <person name="Pangilinan J."/>
            <person name="Nolan M."/>
            <person name="Tritt A."/>
            <person name="Clum A."/>
            <person name="Lipzen A."/>
            <person name="Daum C."/>
            <person name="Barry K."/>
            <person name="Grigoriev I.V."/>
            <person name="Vilgalys R."/>
        </authorList>
    </citation>
    <scope>NUCLEOTIDE SEQUENCE</scope>
    <source>
        <strain evidence="9">PMI_201</strain>
    </source>
</reference>
<feature type="compositionally biased region" description="Polar residues" evidence="7">
    <location>
        <begin position="1400"/>
        <end position="1409"/>
    </location>
</feature>
<keyword evidence="5" id="KW-0539">Nucleus</keyword>
<keyword evidence="3" id="KW-0158">Chromosome</keyword>
<comment type="caution">
    <text evidence="9">The sequence shown here is derived from an EMBL/GenBank/DDBJ whole genome shotgun (WGS) entry which is preliminary data.</text>
</comment>
<feature type="compositionally biased region" description="Low complexity" evidence="7">
    <location>
        <begin position="70"/>
        <end position="81"/>
    </location>
</feature>
<dbReference type="PANTHER" id="PTHR22928:SF3">
    <property type="entry name" value="TELOMERE-ASSOCIATED PROTEIN RIF1"/>
    <property type="match status" value="1"/>
</dbReference>
<proteinExistence type="predicted"/>
<feature type="compositionally biased region" description="Low complexity" evidence="7">
    <location>
        <begin position="1550"/>
        <end position="1559"/>
    </location>
</feature>
<protein>
    <submittedName>
        <fullName evidence="9">Telomere length regulator protein</fullName>
    </submittedName>
</protein>
<feature type="domain" description="Telomere-associated protein Rif1 N-terminal" evidence="8">
    <location>
        <begin position="132"/>
        <end position="505"/>
    </location>
</feature>
<dbReference type="GO" id="GO:0140445">
    <property type="term" value="C:chromosome, telomeric repeat region"/>
    <property type="evidence" value="ECO:0007669"/>
    <property type="project" value="TreeGrafter"/>
</dbReference>
<dbReference type="GeneID" id="70242839"/>
<feature type="region of interest" description="Disordered" evidence="7">
    <location>
        <begin position="1172"/>
        <end position="1260"/>
    </location>
</feature>
<dbReference type="GO" id="GO:0005634">
    <property type="term" value="C:nucleus"/>
    <property type="evidence" value="ECO:0007669"/>
    <property type="project" value="UniProtKB-SubCell"/>
</dbReference>
<feature type="compositionally biased region" description="Polar residues" evidence="7">
    <location>
        <begin position="1301"/>
        <end position="1316"/>
    </location>
</feature>
<accession>A0AAD4KV98</accession>
<evidence type="ECO:0000256" key="3">
    <source>
        <dbReference type="ARBA" id="ARBA00022454"/>
    </source>
</evidence>
<feature type="region of interest" description="Disordered" evidence="7">
    <location>
        <begin position="1"/>
        <end position="49"/>
    </location>
</feature>
<evidence type="ECO:0000256" key="4">
    <source>
        <dbReference type="ARBA" id="ARBA00022895"/>
    </source>
</evidence>
<evidence type="ECO:0000256" key="1">
    <source>
        <dbReference type="ARBA" id="ARBA00004123"/>
    </source>
</evidence>
<dbReference type="RefSeq" id="XP_046073939.1">
    <property type="nucleotide sequence ID" value="XM_046212552.1"/>
</dbReference>
<keyword evidence="4" id="KW-0779">Telomere</keyword>
<evidence type="ECO:0000256" key="5">
    <source>
        <dbReference type="ARBA" id="ARBA00023242"/>
    </source>
</evidence>
<comment type="subcellular location">
    <subcellularLocation>
        <location evidence="2">Chromosome</location>
        <location evidence="2">Telomere</location>
    </subcellularLocation>
    <subcellularLocation>
        <location evidence="1">Nucleus</location>
    </subcellularLocation>
</comment>
<evidence type="ECO:0000313" key="9">
    <source>
        <dbReference type="EMBL" id="KAH8700233.1"/>
    </source>
</evidence>
<keyword evidence="6" id="KW-0131">Cell cycle</keyword>
<feature type="region of interest" description="Disordered" evidence="7">
    <location>
        <begin position="1280"/>
        <end position="1361"/>
    </location>
</feature>
<feature type="region of interest" description="Disordered" evidence="7">
    <location>
        <begin position="69"/>
        <end position="95"/>
    </location>
</feature>
<feature type="compositionally biased region" description="Polar residues" evidence="7">
    <location>
        <begin position="1481"/>
        <end position="1500"/>
    </location>
</feature>
<dbReference type="InterPro" id="IPR022031">
    <property type="entry name" value="Rif1_N"/>
</dbReference>
<dbReference type="SUPFAM" id="SSF48371">
    <property type="entry name" value="ARM repeat"/>
    <property type="match status" value="1"/>
</dbReference>
<dbReference type="PANTHER" id="PTHR22928">
    <property type="entry name" value="TELOMERE-ASSOCIATED PROTEIN RIF1"/>
    <property type="match status" value="1"/>
</dbReference>
<dbReference type="InterPro" id="IPR016024">
    <property type="entry name" value="ARM-type_fold"/>
</dbReference>
<keyword evidence="10" id="KW-1185">Reference proteome</keyword>
<dbReference type="Pfam" id="PF12231">
    <property type="entry name" value="Rif1_N"/>
    <property type="match status" value="1"/>
</dbReference>
<feature type="compositionally biased region" description="Basic residues" evidence="7">
    <location>
        <begin position="1285"/>
        <end position="1296"/>
    </location>
</feature>
<feature type="region of interest" description="Disordered" evidence="7">
    <location>
        <begin position="1400"/>
        <end position="1580"/>
    </location>
</feature>
<feature type="compositionally biased region" description="Polar residues" evidence="7">
    <location>
        <begin position="1509"/>
        <end position="1519"/>
    </location>
</feature>
<feature type="compositionally biased region" description="Basic and acidic residues" evidence="7">
    <location>
        <begin position="1442"/>
        <end position="1463"/>
    </location>
</feature>
<evidence type="ECO:0000259" key="8">
    <source>
        <dbReference type="Pfam" id="PF12231"/>
    </source>
</evidence>
<dbReference type="Proteomes" id="UP001201262">
    <property type="component" value="Unassembled WGS sequence"/>
</dbReference>
<evidence type="ECO:0000256" key="2">
    <source>
        <dbReference type="ARBA" id="ARBA00004574"/>
    </source>
</evidence>